<feature type="transmembrane region" description="Helical" evidence="1">
    <location>
        <begin position="62"/>
        <end position="84"/>
    </location>
</feature>
<name>A0A7R7DVI5_9ACTN</name>
<evidence type="ECO:0000256" key="1">
    <source>
        <dbReference type="SAM" id="Phobius"/>
    </source>
</evidence>
<dbReference type="RefSeq" id="WP_203964639.1">
    <property type="nucleotide sequence ID" value="NZ_AP023355.1"/>
</dbReference>
<feature type="transmembrane region" description="Helical" evidence="1">
    <location>
        <begin position="145"/>
        <end position="169"/>
    </location>
</feature>
<gene>
    <name evidence="2" type="ORF">Athai_61370</name>
</gene>
<sequence length="191" mass="19624">MRQWAGGALLLAAVPLGLLEVAVAPLAWRHVDHGVRQLSRALPPAMLPGLHLTGVRDLAVGAAGYTALLGLATLALLPAAVLVWRQWRPARLLARIVATVLAAGQVGAIAVVAVARHGAVAAAAGRRGLPGLRPEQALRILFPGWYLPAVAAVAAVILVLLAVATLLLARAPRPTGAAAGPARRHGLVEPR</sequence>
<feature type="transmembrane region" description="Helical" evidence="1">
    <location>
        <begin position="96"/>
        <end position="125"/>
    </location>
</feature>
<proteinExistence type="predicted"/>
<dbReference type="KEGG" id="atl:Athai_61370"/>
<protein>
    <submittedName>
        <fullName evidence="2">Uncharacterized protein</fullName>
    </submittedName>
</protein>
<dbReference type="EMBL" id="AP023355">
    <property type="protein sequence ID" value="BCJ38634.1"/>
    <property type="molecule type" value="Genomic_DNA"/>
</dbReference>
<keyword evidence="1" id="KW-0472">Membrane</keyword>
<reference evidence="2 3" key="1">
    <citation type="submission" date="2020-08" db="EMBL/GenBank/DDBJ databases">
        <title>Whole genome shotgun sequence of Actinocatenispora thailandica NBRC 105041.</title>
        <authorList>
            <person name="Komaki H."/>
            <person name="Tamura T."/>
        </authorList>
    </citation>
    <scope>NUCLEOTIDE SEQUENCE [LARGE SCALE GENOMIC DNA]</scope>
    <source>
        <strain evidence="2 3">NBRC 105041</strain>
    </source>
</reference>
<keyword evidence="1" id="KW-0812">Transmembrane</keyword>
<dbReference type="Proteomes" id="UP000611640">
    <property type="component" value="Chromosome"/>
</dbReference>
<accession>A0A7R7DVI5</accession>
<keyword evidence="1" id="KW-1133">Transmembrane helix</keyword>
<evidence type="ECO:0000313" key="2">
    <source>
        <dbReference type="EMBL" id="BCJ38634.1"/>
    </source>
</evidence>
<evidence type="ECO:0000313" key="3">
    <source>
        <dbReference type="Proteomes" id="UP000611640"/>
    </source>
</evidence>
<organism evidence="2 3">
    <name type="scientific">Actinocatenispora thailandica</name>
    <dbReference type="NCBI Taxonomy" id="227318"/>
    <lineage>
        <taxon>Bacteria</taxon>
        <taxon>Bacillati</taxon>
        <taxon>Actinomycetota</taxon>
        <taxon>Actinomycetes</taxon>
        <taxon>Micromonosporales</taxon>
        <taxon>Micromonosporaceae</taxon>
        <taxon>Actinocatenispora</taxon>
    </lineage>
</organism>
<keyword evidence="3" id="KW-1185">Reference proteome</keyword>
<dbReference type="AlphaFoldDB" id="A0A7R7DVI5"/>